<name>G0UNC3_TRYCI</name>
<evidence type="ECO:0000313" key="1">
    <source>
        <dbReference type="EMBL" id="CCC90883.1"/>
    </source>
</evidence>
<dbReference type="EMBL" id="HE575319">
    <property type="protein sequence ID" value="CCC90883.1"/>
    <property type="molecule type" value="Genomic_DNA"/>
</dbReference>
<accession>G0UNC3</accession>
<reference evidence="1" key="1">
    <citation type="journal article" date="2012" name="Proc. Natl. Acad. Sci. U.S.A.">
        <title>Antigenic diversity is generated by distinct evolutionary mechanisms in African trypanosome species.</title>
        <authorList>
            <person name="Jackson A.P."/>
            <person name="Berry A."/>
            <person name="Aslett M."/>
            <person name="Allison H.C."/>
            <person name="Burton P."/>
            <person name="Vavrova-Anderson J."/>
            <person name="Brown R."/>
            <person name="Browne H."/>
            <person name="Corton N."/>
            <person name="Hauser H."/>
            <person name="Gamble J."/>
            <person name="Gilderthorp R."/>
            <person name="Marcello L."/>
            <person name="McQuillan J."/>
            <person name="Otto T.D."/>
            <person name="Quail M.A."/>
            <person name="Sanders M.J."/>
            <person name="van Tonder A."/>
            <person name="Ginger M.L."/>
            <person name="Field M.C."/>
            <person name="Barry J.D."/>
            <person name="Hertz-Fowler C."/>
            <person name="Berriman M."/>
        </authorList>
    </citation>
    <scope>NUCLEOTIDE SEQUENCE</scope>
    <source>
        <strain evidence="1">IL3000</strain>
    </source>
</reference>
<protein>
    <submittedName>
        <fullName evidence="1">Uncharacterized protein TCIL3000_6_1150</fullName>
    </submittedName>
</protein>
<organism evidence="1">
    <name type="scientific">Trypanosoma congolense (strain IL3000)</name>
    <dbReference type="NCBI Taxonomy" id="1068625"/>
    <lineage>
        <taxon>Eukaryota</taxon>
        <taxon>Discoba</taxon>
        <taxon>Euglenozoa</taxon>
        <taxon>Kinetoplastea</taxon>
        <taxon>Metakinetoplastina</taxon>
        <taxon>Trypanosomatida</taxon>
        <taxon>Trypanosomatidae</taxon>
        <taxon>Trypanosoma</taxon>
        <taxon>Nannomonas</taxon>
    </lineage>
</organism>
<dbReference type="AlphaFoldDB" id="G0UNC3"/>
<dbReference type="VEuPathDB" id="TriTrypDB:TcIL3000_6_1150"/>
<gene>
    <name evidence="1" type="ORF">TCIL3000_6_1150</name>
</gene>
<proteinExistence type="predicted"/>
<sequence length="206" mass="22398">MIYAACVCDLFLLRYFPPEIVRCCFSRLNGRTHKATGSSGSAWLCTPDWPGFAPHSTEECAGIPKTRLPISGALVADAFMCERSAVSLEESVGGIWAAGGRLGAGPIRYATIGDKSCGTGSLRRLRGHLSGSLCICVGNATVRHAMRKSDVHSDALVREARRGRFSHTRIGFTGHLGLFWVGKKIQQMANCAAQRYYKRTFGRVEA</sequence>